<sequence>MKITIIILFIINTVNLFSQDYDYPLSSSRFGIKAGVNFAGVLSENFENTDFRTGFNIGLTVEGMITEKFGFQIEGFYSQQGFELDQSVGNRLSVKIDYIQLPILAKAYFFKGFNMQAGIQMGFKVHENIDANFADFATEEMYNFDFQLIFGLEYIFKNGFFIQVRYSYGLSEIIDGSEISSSVLSTGVGFMLY</sequence>
<evidence type="ECO:0000313" key="2">
    <source>
        <dbReference type="EMBL" id="MEB3345922.1"/>
    </source>
</evidence>
<accession>A0ABU5ZVM1</accession>
<evidence type="ECO:0000313" key="3">
    <source>
        <dbReference type="Proteomes" id="UP001327027"/>
    </source>
</evidence>
<evidence type="ECO:0000259" key="1">
    <source>
        <dbReference type="Pfam" id="PF13568"/>
    </source>
</evidence>
<dbReference type="Pfam" id="PF13568">
    <property type="entry name" value="OMP_b-brl_2"/>
    <property type="match status" value="1"/>
</dbReference>
<dbReference type="SUPFAM" id="SSF56925">
    <property type="entry name" value="OMPA-like"/>
    <property type="match status" value="1"/>
</dbReference>
<reference evidence="2 3" key="1">
    <citation type="journal article" date="2013" name="Int. J. Syst. Evol. Microbiol.">
        <title>Aquimarina gracilis sp. nov., isolated from the gut microflora of a mussel, Mytilus coruscus, and emended description of Aquimarina spongiae.</title>
        <authorList>
            <person name="Park S.C."/>
            <person name="Choe H.N."/>
            <person name="Baik K.S."/>
            <person name="Seong C.N."/>
        </authorList>
    </citation>
    <scope>NUCLEOTIDE SEQUENCE [LARGE SCALE GENOMIC DNA]</scope>
    <source>
        <strain evidence="2 3">PSC32</strain>
    </source>
</reference>
<comment type="caution">
    <text evidence="2">The sequence shown here is derived from an EMBL/GenBank/DDBJ whole genome shotgun (WGS) entry which is preliminary data.</text>
</comment>
<organism evidence="2 3">
    <name type="scientific">Aquimarina gracilis</name>
    <dbReference type="NCBI Taxonomy" id="874422"/>
    <lineage>
        <taxon>Bacteria</taxon>
        <taxon>Pseudomonadati</taxon>
        <taxon>Bacteroidota</taxon>
        <taxon>Flavobacteriia</taxon>
        <taxon>Flavobacteriales</taxon>
        <taxon>Flavobacteriaceae</taxon>
        <taxon>Aquimarina</taxon>
    </lineage>
</organism>
<dbReference type="InterPro" id="IPR011250">
    <property type="entry name" value="OMP/PagP_B-barrel"/>
</dbReference>
<dbReference type="RefSeq" id="WP_324179953.1">
    <property type="nucleotide sequence ID" value="NZ_BAABAW010000006.1"/>
</dbReference>
<protein>
    <submittedName>
        <fullName evidence="2">Porin family protein</fullName>
    </submittedName>
</protein>
<proteinExistence type="predicted"/>
<feature type="domain" description="Outer membrane protein beta-barrel" evidence="1">
    <location>
        <begin position="18"/>
        <end position="174"/>
    </location>
</feature>
<dbReference type="EMBL" id="JAYKLX010000005">
    <property type="protein sequence ID" value="MEB3345922.1"/>
    <property type="molecule type" value="Genomic_DNA"/>
</dbReference>
<gene>
    <name evidence="2" type="ORF">U6A24_10650</name>
</gene>
<dbReference type="Proteomes" id="UP001327027">
    <property type="component" value="Unassembled WGS sequence"/>
</dbReference>
<keyword evidence="3" id="KW-1185">Reference proteome</keyword>
<name>A0ABU5ZVM1_9FLAO</name>
<dbReference type="InterPro" id="IPR025665">
    <property type="entry name" value="Beta-barrel_OMP_2"/>
</dbReference>